<keyword evidence="3" id="KW-1185">Reference proteome</keyword>
<dbReference type="PATRIC" id="fig|389348.3.peg.2126"/>
<dbReference type="Gene3D" id="1.20.1280.50">
    <property type="match status" value="1"/>
</dbReference>
<dbReference type="STRING" id="389348.PNK_1895"/>
<dbReference type="SUPFAM" id="SSF81383">
    <property type="entry name" value="F-box domain"/>
    <property type="match status" value="1"/>
</dbReference>
<dbReference type="KEGG" id="pnl:PNK_1895"/>
<organism evidence="2 3">
    <name type="scientific">Candidatus Protochlamydia naegleriophila</name>
    <dbReference type="NCBI Taxonomy" id="389348"/>
    <lineage>
        <taxon>Bacteria</taxon>
        <taxon>Pseudomonadati</taxon>
        <taxon>Chlamydiota</taxon>
        <taxon>Chlamydiia</taxon>
        <taxon>Parachlamydiales</taxon>
        <taxon>Parachlamydiaceae</taxon>
        <taxon>Candidatus Protochlamydia</taxon>
    </lineage>
</organism>
<dbReference type="EMBL" id="LN879502">
    <property type="protein sequence ID" value="CUI17500.1"/>
    <property type="molecule type" value="Genomic_DNA"/>
</dbReference>
<dbReference type="Proteomes" id="UP000069902">
    <property type="component" value="Chromosome cPNK"/>
</dbReference>
<dbReference type="InterPro" id="IPR001810">
    <property type="entry name" value="F-box_dom"/>
</dbReference>
<protein>
    <recommendedName>
        <fullName evidence="1">F-box domain-containing protein</fullName>
    </recommendedName>
</protein>
<dbReference type="InterPro" id="IPR036047">
    <property type="entry name" value="F-box-like_dom_sf"/>
</dbReference>
<accession>A0A0U5CR99</accession>
<evidence type="ECO:0000313" key="2">
    <source>
        <dbReference type="EMBL" id="CUI17500.1"/>
    </source>
</evidence>
<name>A0A0U5CR99_9BACT</name>
<dbReference type="RefSeq" id="WP_059061687.1">
    <property type="nucleotide sequence ID" value="NZ_LN879502.1"/>
</dbReference>
<dbReference type="AlphaFoldDB" id="A0A0U5CR99"/>
<dbReference type="InParanoid" id="A0A0U5CR99"/>
<gene>
    <name evidence="2" type="ORF">PNK_1895</name>
</gene>
<evidence type="ECO:0000259" key="1">
    <source>
        <dbReference type="SMART" id="SM00256"/>
    </source>
</evidence>
<dbReference type="SMART" id="SM00256">
    <property type="entry name" value="FBOX"/>
    <property type="match status" value="1"/>
</dbReference>
<dbReference type="CDD" id="cd09917">
    <property type="entry name" value="F-box_SF"/>
    <property type="match status" value="1"/>
</dbReference>
<reference evidence="3" key="1">
    <citation type="submission" date="2015-09" db="EMBL/GenBank/DDBJ databases">
        <authorList>
            <person name="Bertelli C."/>
        </authorList>
    </citation>
    <scope>NUCLEOTIDE SEQUENCE [LARGE SCALE GENOMIC DNA]</scope>
    <source>
        <strain evidence="3">KNic</strain>
    </source>
</reference>
<sequence>MTISIQNKCYLHSTQVNPNSHIKNTLELCHDLLLEIFRFFTPQDLAILRLTCRNWHLLVQDPKTPCSPLVAFQFFQTLPKIIQPNLQTTTVSYDHIFDADLYTVCCQSDSQKPGKTYFVTIHQAMNEAEQDNQDIEMDEQSSEEDEALNESSTHTICTFIENRVQLGGCSSKTAPSWSMRTDSLRIHYLNESIPAFDQLCARLALSKINQNIQEKLKTSSALHGA</sequence>
<dbReference type="Pfam" id="PF00646">
    <property type="entry name" value="F-box"/>
    <property type="match status" value="1"/>
</dbReference>
<evidence type="ECO:0000313" key="3">
    <source>
        <dbReference type="Proteomes" id="UP000069902"/>
    </source>
</evidence>
<feature type="domain" description="F-box" evidence="1">
    <location>
        <begin position="28"/>
        <end position="69"/>
    </location>
</feature>
<proteinExistence type="predicted"/>